<dbReference type="InterPro" id="IPR025064">
    <property type="entry name" value="DUF4005"/>
</dbReference>
<sequence>MGRAYRWFRGLIGFNKPDPDDKPPKKKWTLVRSYKDKDHSLMLTPEKSQHGVVPLHPSGETEGDAGNHAITMAEATAAVAEAAVAAAQAAAAVVRLTSSGRTTDSAVNGCVDMSARVSQMAAGYGCREDLAAVMIQSHFRAYLSRKALRALRALVKLQALARGHLVRKRTADILRRMQALLRAQARARIGRAMISKSPLSSMKSPQTNHPGPATPEKFEHVIRARNMKNEQSLILKRNDLNSNGKVLINQGYSTRTGRHDDERSNKTLVDNEKPYITPKCRNLFHSSHLSIGSDQICHSFSTSKDSISHLNPSYSEGQSPLKFSLDVDETSMDAADNGGPFTPTKSDGSRSCLSGYSDLPNYMAYTESSKVKVRSLSAPKQRPQYERSSSTRRCSMHGYDEPRTNIQRVSALHTNFTSKAYPGSGRLDRLGMPARGDFQGFNGDHWNRY</sequence>
<dbReference type="PANTHER" id="PTHR32295">
    <property type="entry name" value="IQ-DOMAIN 5-RELATED"/>
    <property type="match status" value="1"/>
</dbReference>
<dbReference type="AlphaFoldDB" id="A0A8S0V9H5"/>
<proteinExistence type="inferred from homology"/>
<keyword evidence="7" id="KW-1185">Reference proteome</keyword>
<organism evidence="6 7">
    <name type="scientific">Olea europaea subsp. europaea</name>
    <dbReference type="NCBI Taxonomy" id="158383"/>
    <lineage>
        <taxon>Eukaryota</taxon>
        <taxon>Viridiplantae</taxon>
        <taxon>Streptophyta</taxon>
        <taxon>Embryophyta</taxon>
        <taxon>Tracheophyta</taxon>
        <taxon>Spermatophyta</taxon>
        <taxon>Magnoliopsida</taxon>
        <taxon>eudicotyledons</taxon>
        <taxon>Gunneridae</taxon>
        <taxon>Pentapetalae</taxon>
        <taxon>asterids</taxon>
        <taxon>lamiids</taxon>
        <taxon>Lamiales</taxon>
        <taxon>Oleaceae</taxon>
        <taxon>Oleeae</taxon>
        <taxon>Olea</taxon>
    </lineage>
</organism>
<evidence type="ECO:0000313" key="7">
    <source>
        <dbReference type="Proteomes" id="UP000594638"/>
    </source>
</evidence>
<protein>
    <submittedName>
        <fullName evidence="6">IQ-DOMAIN 14-like</fullName>
    </submittedName>
</protein>
<dbReference type="SMART" id="SM00015">
    <property type="entry name" value="IQ"/>
    <property type="match status" value="2"/>
</dbReference>
<comment type="caution">
    <text evidence="6">The sequence shown here is derived from an EMBL/GenBank/DDBJ whole genome shotgun (WGS) entry which is preliminary data.</text>
</comment>
<evidence type="ECO:0000259" key="5">
    <source>
        <dbReference type="Pfam" id="PF13178"/>
    </source>
</evidence>
<evidence type="ECO:0000313" key="6">
    <source>
        <dbReference type="EMBL" id="CAA3027572.1"/>
    </source>
</evidence>
<evidence type="ECO:0000256" key="3">
    <source>
        <dbReference type="ARBA" id="ARBA00024378"/>
    </source>
</evidence>
<dbReference type="Pfam" id="PF00612">
    <property type="entry name" value="IQ"/>
    <property type="match status" value="2"/>
</dbReference>
<dbReference type="PROSITE" id="PS50096">
    <property type="entry name" value="IQ"/>
    <property type="match status" value="2"/>
</dbReference>
<dbReference type="Gramene" id="OE9A048498T1">
    <property type="protein sequence ID" value="OE9A048498C1"/>
    <property type="gene ID" value="OE9A048498"/>
</dbReference>
<keyword evidence="1" id="KW-0112">Calmodulin-binding</keyword>
<feature type="domain" description="DUF4005" evidence="5">
    <location>
        <begin position="337"/>
        <end position="402"/>
    </location>
</feature>
<comment type="similarity">
    <text evidence="2">Belongs to the IQD family.</text>
</comment>
<feature type="region of interest" description="Disordered" evidence="4">
    <location>
        <begin position="376"/>
        <end position="400"/>
    </location>
</feature>
<comment type="subunit">
    <text evidence="3">Binds to multiple calmodulin (CaM) in the presence of Ca(2+) and CaM-like proteins.</text>
</comment>
<reference evidence="6 7" key="1">
    <citation type="submission" date="2019-12" db="EMBL/GenBank/DDBJ databases">
        <authorList>
            <person name="Alioto T."/>
            <person name="Alioto T."/>
            <person name="Gomez Garrido J."/>
        </authorList>
    </citation>
    <scope>NUCLEOTIDE SEQUENCE [LARGE SCALE GENOMIC DNA]</scope>
</reference>
<name>A0A8S0V9H5_OLEEU</name>
<dbReference type="Gene3D" id="1.20.5.190">
    <property type="match status" value="1"/>
</dbReference>
<dbReference type="OrthoDB" id="1686972at2759"/>
<dbReference type="EMBL" id="CACTIH010009210">
    <property type="protein sequence ID" value="CAA3027572.1"/>
    <property type="molecule type" value="Genomic_DNA"/>
</dbReference>
<dbReference type="PANTHER" id="PTHR32295:SF11">
    <property type="entry name" value="PROTEIN IQ-DOMAIN 22"/>
    <property type="match status" value="1"/>
</dbReference>
<evidence type="ECO:0000256" key="1">
    <source>
        <dbReference type="ARBA" id="ARBA00022860"/>
    </source>
</evidence>
<dbReference type="Proteomes" id="UP000594638">
    <property type="component" value="Unassembled WGS sequence"/>
</dbReference>
<dbReference type="GO" id="GO:0005516">
    <property type="term" value="F:calmodulin binding"/>
    <property type="evidence" value="ECO:0007669"/>
    <property type="project" value="UniProtKB-KW"/>
</dbReference>
<evidence type="ECO:0000256" key="4">
    <source>
        <dbReference type="SAM" id="MobiDB-lite"/>
    </source>
</evidence>
<accession>A0A8S0V9H5</accession>
<dbReference type="InterPro" id="IPR000048">
    <property type="entry name" value="IQ_motif_EF-hand-BS"/>
</dbReference>
<evidence type="ECO:0000256" key="2">
    <source>
        <dbReference type="ARBA" id="ARBA00024341"/>
    </source>
</evidence>
<gene>
    <name evidence="6" type="ORF">OLEA9_A048498</name>
</gene>
<dbReference type="CDD" id="cd23767">
    <property type="entry name" value="IQCD"/>
    <property type="match status" value="1"/>
</dbReference>
<dbReference type="Pfam" id="PF13178">
    <property type="entry name" value="DUF4005"/>
    <property type="match status" value="1"/>
</dbReference>